<dbReference type="EMBL" id="MAAO01000006">
    <property type="protein sequence ID" value="OUR96556.1"/>
    <property type="molecule type" value="Genomic_DNA"/>
</dbReference>
<gene>
    <name evidence="2" type="ORF">A9Q84_09410</name>
</gene>
<comment type="caution">
    <text evidence="2">The sequence shown here is derived from an EMBL/GenBank/DDBJ whole genome shotgun (WGS) entry which is preliminary data.</text>
</comment>
<organism evidence="2 3">
    <name type="scientific">Halobacteriovorax marinus</name>
    <dbReference type="NCBI Taxonomy" id="97084"/>
    <lineage>
        <taxon>Bacteria</taxon>
        <taxon>Pseudomonadati</taxon>
        <taxon>Bdellovibrionota</taxon>
        <taxon>Bacteriovoracia</taxon>
        <taxon>Bacteriovoracales</taxon>
        <taxon>Halobacteriovoraceae</taxon>
        <taxon>Halobacteriovorax</taxon>
    </lineage>
</organism>
<reference evidence="3" key="1">
    <citation type="journal article" date="2017" name="Proc. Natl. Acad. Sci. U.S.A.">
        <title>Simulation of Deepwater Horizon oil plume reveals substrate specialization within a complex community of hydrocarbon-degraders.</title>
        <authorList>
            <person name="Hu P."/>
            <person name="Dubinsky E.A."/>
            <person name="Probst A.J."/>
            <person name="Wang J."/>
            <person name="Sieber C.M.K."/>
            <person name="Tom L.M."/>
            <person name="Gardinali P."/>
            <person name="Banfield J.F."/>
            <person name="Atlas R.M."/>
            <person name="Andersen G.L."/>
        </authorList>
    </citation>
    <scope>NUCLEOTIDE SEQUENCE [LARGE SCALE GENOMIC DNA]</scope>
</reference>
<protein>
    <submittedName>
        <fullName evidence="2">Uncharacterized protein</fullName>
    </submittedName>
</protein>
<evidence type="ECO:0000313" key="3">
    <source>
        <dbReference type="Proteomes" id="UP000196531"/>
    </source>
</evidence>
<sequence>MKGMITTVLLLVLSFNVSAKDQTNTGDGRFVSVDGDSLTFIKKQLIYSSFKDLITKELSLMGHSSEVFWTKYNEKFESYFSPIQEKLDKAYGVTKETPLTDKKKERYDRVLRVKKLTLKARYGKLHKVISSYSVKKMSRSPQFPNSRYMSIHAKVNKSLLNSTFYRFTRSGQRRNYNNLFVTVDFSLKNMAWQDLGVELENDFTSVLKEHWKRWFEDHFKGKITNIILTNSSEVEKLDSHLKILSESSSSLNEIAGRGQEIENAETNAILSVDDQLVDSLWLKIKVNIRKVSDDLIFNKRTFHFGGEYLLFDLKSNRLASHHDFISEEATYSTKVDQKLSSNTASLVYRLPVGKWQRLIKDVSHFPLGQRNFNLELFGASSVKQIDEVKEYLSSLGLTNNLKVTLDSFNRDRALLKIHFKGNVVDLKSTILKSKDLEVDRNKTISFANEENPFAMNLIEKTSPSVNSNENKGNM</sequence>
<name>A0A1Y5F6M7_9BACT</name>
<dbReference type="Proteomes" id="UP000196531">
    <property type="component" value="Unassembled WGS sequence"/>
</dbReference>
<dbReference type="AlphaFoldDB" id="A0A1Y5F6M7"/>
<proteinExistence type="predicted"/>
<feature type="signal peptide" evidence="1">
    <location>
        <begin position="1"/>
        <end position="19"/>
    </location>
</feature>
<evidence type="ECO:0000256" key="1">
    <source>
        <dbReference type="SAM" id="SignalP"/>
    </source>
</evidence>
<evidence type="ECO:0000313" key="2">
    <source>
        <dbReference type="EMBL" id="OUR96556.1"/>
    </source>
</evidence>
<feature type="chain" id="PRO_5013096741" evidence="1">
    <location>
        <begin position="20"/>
        <end position="474"/>
    </location>
</feature>
<keyword evidence="1" id="KW-0732">Signal</keyword>
<accession>A0A1Y5F6M7</accession>